<evidence type="ECO:0000256" key="8">
    <source>
        <dbReference type="ARBA" id="ARBA00031985"/>
    </source>
</evidence>
<dbReference type="GO" id="GO:0043597">
    <property type="term" value="C:cytoplasmic replication fork"/>
    <property type="evidence" value="ECO:0007669"/>
    <property type="project" value="TreeGrafter"/>
</dbReference>
<sequence>MKTIIAEKPSVAREIARIVGATKREEGYFSGNGYAVTWAYGHLVQLTMPEGYGIHGFAREHLPILPDTFTLQPRHTKTEKGYKPEPSVVTQIRIVGKLFEESEQIVVATDAGREGELIFRYLYSYLDCRTPFVRLWISSLTDKAIREGLRHLEEGNRYDRLYHAAKARSEADWLVGINATQAMTIAAGRGTYSLGRVQTPTLAMVCARYWEHKRFTPEAFWQVHLSTDGTGEQTVKFSSVEKWKEKSPAEHIYNKVKAQSSLLVTKVECKEKVEDTPLLYDLTTLQKEANAKHGLTAEKTLEIAQKLYEKKLITYPRTGSRYIPEDVFAEIPKLLAFLGGYPEWIGKEPHRDRLTRRSVDSSKVTDHHALLVTGEKPLFLSKEDNTVYQMIAGRMVEAFSDKCVKELTTVTALSGEAEFAAKGCVIRQAGWRAVLGEESEEQVLPPWKSGDTLAVCGISLTEGKTKPKPLHTEATLLSAMENPCQREQNQTCLDMPSAAGFGGTQTAGKDVENEEVRQAMKECGIGTPATRAAIIETLFARGYVQRCKKSLVPTEKGLALYSVVKGMRIADAALTGEWERELARIERGEKEAFAFHEDIERYTTEITAELLSCDKIFGHKPSGCTCPKCGKGQMQFYGKVVRCDNPECGLPVFRQKANRDLKDEEVKELLTAGKTSLLKGFKSKQGKSFDAIIAFDADFNTVFVFPEVKNKGKYSPKRK</sequence>
<dbReference type="InterPro" id="IPR013826">
    <property type="entry name" value="Topo_IA_cen_sub3"/>
</dbReference>
<dbReference type="Pfam" id="PF01131">
    <property type="entry name" value="Topoisom_bac"/>
    <property type="match status" value="1"/>
</dbReference>
<dbReference type="PRINTS" id="PR00417">
    <property type="entry name" value="PRTPISMRASEI"/>
</dbReference>
<dbReference type="InterPro" id="IPR025589">
    <property type="entry name" value="Toprim_C_rpt"/>
</dbReference>
<evidence type="ECO:0000313" key="12">
    <source>
        <dbReference type="EMBL" id="TXJ63435.1"/>
    </source>
</evidence>
<feature type="domain" description="Topo IA-type catalytic" evidence="11">
    <location>
        <begin position="158"/>
        <end position="607"/>
    </location>
</feature>
<keyword evidence="5" id="KW-0238">DNA-binding</keyword>
<comment type="caution">
    <text evidence="12">The sequence shown here is derived from an EMBL/GenBank/DDBJ whole genome shotgun (WGS) entry which is preliminary data.</text>
</comment>
<dbReference type="PROSITE" id="PS52039">
    <property type="entry name" value="TOPO_IA_2"/>
    <property type="match status" value="1"/>
</dbReference>
<protein>
    <recommendedName>
        <fullName evidence="3">DNA topoisomerase</fullName>
        <ecNumber evidence="3">5.6.2.1</ecNumber>
    </recommendedName>
    <alternativeName>
        <fullName evidence="10">Omega-protein</fullName>
    </alternativeName>
    <alternativeName>
        <fullName evidence="9">Relaxing enzyme</fullName>
    </alternativeName>
    <alternativeName>
        <fullName evidence="7">Swivelase</fullName>
    </alternativeName>
    <alternativeName>
        <fullName evidence="8">Untwisting enzyme</fullName>
    </alternativeName>
</protein>
<dbReference type="InterPro" id="IPR003602">
    <property type="entry name" value="Topo_IA_DNA-bd_dom"/>
</dbReference>
<keyword evidence="6 12" id="KW-0413">Isomerase</keyword>
<evidence type="ECO:0000256" key="6">
    <source>
        <dbReference type="ARBA" id="ARBA00023235"/>
    </source>
</evidence>
<dbReference type="SUPFAM" id="SSF56712">
    <property type="entry name" value="Prokaryotic type I DNA topoisomerase"/>
    <property type="match status" value="1"/>
</dbReference>
<comment type="similarity">
    <text evidence="2">Belongs to the type IA topoisomerase family.</text>
</comment>
<dbReference type="Gene3D" id="3.40.50.140">
    <property type="match status" value="1"/>
</dbReference>
<dbReference type="Pfam" id="PF01751">
    <property type="entry name" value="Toprim"/>
    <property type="match status" value="1"/>
</dbReference>
<dbReference type="GO" id="GO:0006281">
    <property type="term" value="P:DNA repair"/>
    <property type="evidence" value="ECO:0007669"/>
    <property type="project" value="TreeGrafter"/>
</dbReference>
<evidence type="ECO:0000256" key="1">
    <source>
        <dbReference type="ARBA" id="ARBA00000213"/>
    </source>
</evidence>
<evidence type="ECO:0000256" key="4">
    <source>
        <dbReference type="ARBA" id="ARBA00023029"/>
    </source>
</evidence>
<dbReference type="EMBL" id="SDIK01000003">
    <property type="protein sequence ID" value="TXJ63435.1"/>
    <property type="molecule type" value="Genomic_DNA"/>
</dbReference>
<dbReference type="CDD" id="cd03362">
    <property type="entry name" value="TOPRIM_TopoIA_TopoIII"/>
    <property type="match status" value="1"/>
</dbReference>
<dbReference type="GO" id="GO:0003917">
    <property type="term" value="F:DNA topoisomerase type I (single strand cut, ATP-independent) activity"/>
    <property type="evidence" value="ECO:0007669"/>
    <property type="project" value="UniProtKB-EC"/>
</dbReference>
<gene>
    <name evidence="12" type="ORF">ETF27_00175</name>
</gene>
<accession>A0A5C8GMM2</accession>
<dbReference type="CDD" id="cd00186">
    <property type="entry name" value="TOP1Ac"/>
    <property type="match status" value="1"/>
</dbReference>
<organism evidence="12 13">
    <name type="scientific">Prevotella brunnea</name>
    <dbReference type="NCBI Taxonomy" id="2508867"/>
    <lineage>
        <taxon>Bacteria</taxon>
        <taxon>Pseudomonadati</taxon>
        <taxon>Bacteroidota</taxon>
        <taxon>Bacteroidia</taxon>
        <taxon>Bacteroidales</taxon>
        <taxon>Prevotellaceae</taxon>
        <taxon>Prevotella</taxon>
    </lineage>
</organism>
<dbReference type="OrthoDB" id="9803554at2"/>
<dbReference type="EC" id="5.6.2.1" evidence="3"/>
<dbReference type="PANTHER" id="PTHR11390">
    <property type="entry name" value="PROKARYOTIC DNA TOPOISOMERASE"/>
    <property type="match status" value="1"/>
</dbReference>
<evidence type="ECO:0000256" key="7">
    <source>
        <dbReference type="ARBA" id="ARBA00030003"/>
    </source>
</evidence>
<dbReference type="InterPro" id="IPR003601">
    <property type="entry name" value="Topo_IA_2"/>
</dbReference>
<dbReference type="RefSeq" id="WP_021824923.1">
    <property type="nucleotide sequence ID" value="NZ_SDIK01000003.1"/>
</dbReference>
<reference evidence="13" key="1">
    <citation type="submission" date="2019-05" db="EMBL/GenBank/DDBJ databases">
        <title>Prevotella brunnea sp. nov., isolated from a wound of a patient.</title>
        <authorList>
            <person name="Buhl M."/>
        </authorList>
    </citation>
    <scope>NUCLEOTIDE SEQUENCE [LARGE SCALE GENOMIC DNA]</scope>
    <source>
        <strain evidence="13">A2672</strain>
    </source>
</reference>
<dbReference type="GO" id="GO:0003677">
    <property type="term" value="F:DNA binding"/>
    <property type="evidence" value="ECO:0007669"/>
    <property type="project" value="UniProtKB-KW"/>
</dbReference>
<dbReference type="InterPro" id="IPR034144">
    <property type="entry name" value="TOPRIM_TopoIII"/>
</dbReference>
<keyword evidence="13" id="KW-1185">Reference proteome</keyword>
<dbReference type="SMART" id="SM00436">
    <property type="entry name" value="TOP1Bc"/>
    <property type="match status" value="1"/>
</dbReference>
<evidence type="ECO:0000256" key="10">
    <source>
        <dbReference type="ARBA" id="ARBA00032877"/>
    </source>
</evidence>
<dbReference type="GO" id="GO:0006310">
    <property type="term" value="P:DNA recombination"/>
    <property type="evidence" value="ECO:0007669"/>
    <property type="project" value="TreeGrafter"/>
</dbReference>
<dbReference type="InterPro" id="IPR023405">
    <property type="entry name" value="Topo_IA_core_domain"/>
</dbReference>
<dbReference type="GeneID" id="78497531"/>
<evidence type="ECO:0000256" key="9">
    <source>
        <dbReference type="ARBA" id="ARBA00032235"/>
    </source>
</evidence>
<dbReference type="Gene3D" id="1.10.290.10">
    <property type="entry name" value="Topoisomerase I, domain 4"/>
    <property type="match status" value="1"/>
</dbReference>
<dbReference type="GO" id="GO:0006265">
    <property type="term" value="P:DNA topological change"/>
    <property type="evidence" value="ECO:0007669"/>
    <property type="project" value="InterPro"/>
</dbReference>
<proteinExistence type="inferred from homology"/>
<evidence type="ECO:0000313" key="13">
    <source>
        <dbReference type="Proteomes" id="UP000321612"/>
    </source>
</evidence>
<dbReference type="InterPro" id="IPR013825">
    <property type="entry name" value="Topo_IA_cen_sub2"/>
</dbReference>
<dbReference type="Proteomes" id="UP000321612">
    <property type="component" value="Unassembled WGS sequence"/>
</dbReference>
<comment type="catalytic activity">
    <reaction evidence="1">
        <text>ATP-independent breakage of single-stranded DNA, followed by passage and rejoining.</text>
        <dbReference type="EC" id="5.6.2.1"/>
    </reaction>
</comment>
<name>A0A5C8GMM2_9BACT</name>
<dbReference type="InterPro" id="IPR013497">
    <property type="entry name" value="Topo_IA_cen"/>
</dbReference>
<dbReference type="Gene3D" id="2.70.20.10">
    <property type="entry name" value="Topoisomerase I, domain 3"/>
    <property type="match status" value="1"/>
</dbReference>
<dbReference type="SMART" id="SM00493">
    <property type="entry name" value="TOPRIM"/>
    <property type="match status" value="1"/>
</dbReference>
<dbReference type="Pfam" id="PF13342">
    <property type="entry name" value="Toprim_Crpt"/>
    <property type="match status" value="1"/>
</dbReference>
<evidence type="ECO:0000256" key="2">
    <source>
        <dbReference type="ARBA" id="ARBA00009446"/>
    </source>
</evidence>
<keyword evidence="4" id="KW-0799">Topoisomerase</keyword>
<dbReference type="AlphaFoldDB" id="A0A5C8GMM2"/>
<dbReference type="InterPro" id="IPR006171">
    <property type="entry name" value="TOPRIM_dom"/>
</dbReference>
<evidence type="ECO:0000256" key="3">
    <source>
        <dbReference type="ARBA" id="ARBA00012891"/>
    </source>
</evidence>
<dbReference type="InterPro" id="IPR013824">
    <property type="entry name" value="Topo_IA_cen_sub1"/>
</dbReference>
<evidence type="ECO:0000256" key="5">
    <source>
        <dbReference type="ARBA" id="ARBA00023125"/>
    </source>
</evidence>
<dbReference type="PANTHER" id="PTHR11390:SF21">
    <property type="entry name" value="DNA TOPOISOMERASE 3-ALPHA"/>
    <property type="match status" value="1"/>
</dbReference>
<dbReference type="Gene3D" id="1.10.460.10">
    <property type="entry name" value="Topoisomerase I, domain 2"/>
    <property type="match status" value="1"/>
</dbReference>
<dbReference type="SMART" id="SM00437">
    <property type="entry name" value="TOP1Ac"/>
    <property type="match status" value="1"/>
</dbReference>
<dbReference type="InterPro" id="IPR000380">
    <property type="entry name" value="Topo_IA"/>
</dbReference>
<evidence type="ECO:0000259" key="11">
    <source>
        <dbReference type="PROSITE" id="PS52039"/>
    </source>
</evidence>